<dbReference type="OrthoDB" id="266138at2759"/>
<sequence length="259" mass="29184">MKIKLRTLFILVTLAIFLAVFILEPFVQRQQEKQARGSLQERFGTVEFRTTNGATKTLKCVGEPGGSQSIETKTLTVFRELDSLELKNCHVKNTTPTTKLYIEALDLERVRLDLDIPMNNLKELIVSRSSIGIWFTPSETKLTPAGFDFRPFRNASSLESITISNDFINGFHGLESLPNLRGLSVIQAKIYSIEGIDQIEALRSLSLTSDWQREITPSDIKILCNCQSLEFLVLSNDFDLSAIEAIKNSLPQCEILIKQ</sequence>
<dbReference type="SUPFAM" id="SSF52047">
    <property type="entry name" value="RNI-like"/>
    <property type="match status" value="1"/>
</dbReference>
<dbReference type="AlphaFoldDB" id="R7Q531"/>
<keyword evidence="2" id="KW-1185">Reference proteome</keyword>
<dbReference type="KEGG" id="ccp:CHC_T00010195001"/>
<dbReference type="EMBL" id="HG001499">
    <property type="protein sequence ID" value="CDF32466.1"/>
    <property type="molecule type" value="Genomic_DNA"/>
</dbReference>
<evidence type="ECO:0000313" key="1">
    <source>
        <dbReference type="EMBL" id="CDF32466.1"/>
    </source>
</evidence>
<evidence type="ECO:0000313" key="2">
    <source>
        <dbReference type="Proteomes" id="UP000012073"/>
    </source>
</evidence>
<accession>R7Q531</accession>
<dbReference type="Proteomes" id="UP000012073">
    <property type="component" value="Unassembled WGS sequence"/>
</dbReference>
<gene>
    <name evidence="1" type="ORF">CHC_T00010195001</name>
</gene>
<dbReference type="Gene3D" id="3.80.10.10">
    <property type="entry name" value="Ribonuclease Inhibitor"/>
    <property type="match status" value="1"/>
</dbReference>
<name>R7Q531_CHOCR</name>
<organism evidence="1 2">
    <name type="scientific">Chondrus crispus</name>
    <name type="common">Carrageen Irish moss</name>
    <name type="synonym">Polymorpha crispa</name>
    <dbReference type="NCBI Taxonomy" id="2769"/>
    <lineage>
        <taxon>Eukaryota</taxon>
        <taxon>Rhodophyta</taxon>
        <taxon>Florideophyceae</taxon>
        <taxon>Rhodymeniophycidae</taxon>
        <taxon>Gigartinales</taxon>
        <taxon>Gigartinaceae</taxon>
        <taxon>Chondrus</taxon>
    </lineage>
</organism>
<proteinExistence type="predicted"/>
<dbReference type="GeneID" id="17319848"/>
<dbReference type="RefSeq" id="XP_005712131.1">
    <property type="nucleotide sequence ID" value="XM_005712074.1"/>
</dbReference>
<dbReference type="Gramene" id="CDF32466">
    <property type="protein sequence ID" value="CDF32466"/>
    <property type="gene ID" value="CHC_T00010195001"/>
</dbReference>
<protein>
    <submittedName>
        <fullName evidence="1">Putative leucine-rich repeat protein</fullName>
    </submittedName>
</protein>
<dbReference type="InterPro" id="IPR032675">
    <property type="entry name" value="LRR_dom_sf"/>
</dbReference>
<reference evidence="2" key="1">
    <citation type="journal article" date="2013" name="Proc. Natl. Acad. Sci. U.S.A.">
        <title>Genome structure and metabolic features in the red seaweed Chondrus crispus shed light on evolution of the Archaeplastida.</title>
        <authorList>
            <person name="Collen J."/>
            <person name="Porcel B."/>
            <person name="Carre W."/>
            <person name="Ball S.G."/>
            <person name="Chaparro C."/>
            <person name="Tonon T."/>
            <person name="Barbeyron T."/>
            <person name="Michel G."/>
            <person name="Noel B."/>
            <person name="Valentin K."/>
            <person name="Elias M."/>
            <person name="Artiguenave F."/>
            <person name="Arun A."/>
            <person name="Aury J.M."/>
            <person name="Barbosa-Neto J.F."/>
            <person name="Bothwell J.H."/>
            <person name="Bouget F.Y."/>
            <person name="Brillet L."/>
            <person name="Cabello-Hurtado F."/>
            <person name="Capella-Gutierrez S."/>
            <person name="Charrier B."/>
            <person name="Cladiere L."/>
            <person name="Cock J.M."/>
            <person name="Coelho S.M."/>
            <person name="Colleoni C."/>
            <person name="Czjzek M."/>
            <person name="Da Silva C."/>
            <person name="Delage L."/>
            <person name="Denoeud F."/>
            <person name="Deschamps P."/>
            <person name="Dittami S.M."/>
            <person name="Gabaldon T."/>
            <person name="Gachon C.M."/>
            <person name="Groisillier A."/>
            <person name="Herve C."/>
            <person name="Jabbari K."/>
            <person name="Katinka M."/>
            <person name="Kloareg B."/>
            <person name="Kowalczyk N."/>
            <person name="Labadie K."/>
            <person name="Leblanc C."/>
            <person name="Lopez P.J."/>
            <person name="McLachlan D.H."/>
            <person name="Meslet-Cladiere L."/>
            <person name="Moustafa A."/>
            <person name="Nehr Z."/>
            <person name="Nyvall Collen P."/>
            <person name="Panaud O."/>
            <person name="Partensky F."/>
            <person name="Poulain J."/>
            <person name="Rensing S.A."/>
            <person name="Rousvoal S."/>
            <person name="Samson G."/>
            <person name="Symeonidi A."/>
            <person name="Weissenbach J."/>
            <person name="Zambounis A."/>
            <person name="Wincker P."/>
            <person name="Boyen C."/>
        </authorList>
    </citation>
    <scope>NUCLEOTIDE SEQUENCE [LARGE SCALE GENOMIC DNA]</scope>
    <source>
        <strain evidence="2">cv. Stackhouse</strain>
    </source>
</reference>